<feature type="compositionally biased region" description="Basic and acidic residues" evidence="1">
    <location>
        <begin position="292"/>
        <end position="319"/>
    </location>
</feature>
<dbReference type="SUPFAM" id="SSF82199">
    <property type="entry name" value="SET domain"/>
    <property type="match status" value="1"/>
</dbReference>
<protein>
    <submittedName>
        <fullName evidence="2">Uncharacterized protein</fullName>
    </submittedName>
</protein>
<feature type="compositionally biased region" description="Low complexity" evidence="1">
    <location>
        <begin position="114"/>
        <end position="127"/>
    </location>
</feature>
<feature type="compositionally biased region" description="Acidic residues" evidence="1">
    <location>
        <begin position="363"/>
        <end position="380"/>
    </location>
</feature>
<gene>
    <name evidence="2" type="primary">WBGene00278359</name>
</gene>
<dbReference type="AlphaFoldDB" id="A0A2A6BIX8"/>
<accession>A0A2A6BIX8</accession>
<dbReference type="PANTHER" id="PTHR46541">
    <property type="entry name" value="ZINC FINGER PROTEIN AEBP2"/>
    <property type="match status" value="1"/>
</dbReference>
<evidence type="ECO:0000256" key="1">
    <source>
        <dbReference type="SAM" id="MobiDB-lite"/>
    </source>
</evidence>
<dbReference type="GO" id="GO:0008270">
    <property type="term" value="F:zinc ion binding"/>
    <property type="evidence" value="ECO:0007669"/>
    <property type="project" value="UniProtKB-KW"/>
</dbReference>
<feature type="compositionally biased region" description="Low complexity" evidence="1">
    <location>
        <begin position="63"/>
        <end position="78"/>
    </location>
</feature>
<dbReference type="OrthoDB" id="5911873at2759"/>
<sequence length="1235" mass="138610">MTFEDQLILTCFSRGGSRSATMVNEKLASTATAKPPSPVKTATSTTAAAPTTLATQDKPSSRSSARVAVPTTASTSAAKGPKDRSTSRGRANRQSSSYSTSPSRKRAKQEPLVAPSRTSPRTRSASAGQPAPAVALTPATNATATSRSHSTSTAQPADQVDQLDAPGPSTGATRTIKQERQATFARQKAAILKKSSEFVKKHLKPAVGSNISKVKKCTNTSPNHKHSRLCGGAPAAKPEPAFTFDPKAAKAIAKKKKKSFGRNVAKKYKNIADKKRRESAAENKRKEKNRKAREARAAKKKETAAKKNEEEERARKAKEDEEEKAASKMTLRSDKVETQDEEMKEEGSEDTRMTTRSAKREEDENMDTSEEGGEETDDEDDNKKKRKSLTAEQKKHMMNLRKRLPAPPKEEQEPVRLPQTRKRRRETAQLDQVASEMQAADRASPMRTRASGSTNSPQNRPDRPDRRQRASVQYVDMATTHIVIAANDLVARNNEINPPSSLPRSSQDRNQRNAQNRAVRNILPLATTSISNRSRMNRAQLVAVDIADQAVAAIRKNREKEKSPAVKATEDEAIIYPKQQAAAAHVLKKIAAKEARLRKNDLRQWDGSKQQLDMLRKRVRKEGLLRDPYTEKVEKEFATKLRRELKLRRIPVDPALFKSFYWMVRYAADDMSHHTHPTLAESSAFAKKMSKSDKWTFKEVMATLRLIEIKSICEACRNPFWLPAEQLAKVTCTCPKVKTPEWTSIQINKWTLHNKKASLNKRVSFEDYVNTTLRRIYISEADKLAEKFKPLQKAQIVKELFGGDEQAFLKEYPLWATPLKDRTDWIGKETYKQQLEVYRVRCAANQCPTFIFEWTGKTRDTSGGIGMPHKWITDQATSLSPDAKAEFAKTLKLKTKIKRCSGDCSAGHTCCTTWITTYTIGRDGLARTWDGKFLGGVDGRKVPRQCWEYDASMQLCDESCGCNDLCPRRFIEKGPQKMVIIFKTHTHGWSVRAAEDIERSEYIGTFAGHIMTNKDLETTKQDVDMFYTITPQMSSSMSTTVVPRTASSSARTEGRPALFSTASLYLPASEFPPFMKLLMIITRERTRFPSRALFYSFFLFFQSRVLCNVLSSPALPLSISLPLLLPHYLLIPTVKSHLRVSTSSVYSNLVYRFNLIVSFGLSASSPLSHPVDSFGDVAVKIQLDISLNSSLAFSLGSRWEQPQLRAPDRYSLRIDRLFPSSYRLTTSFLEKSYSL</sequence>
<accession>A0A8R1UYE4</accession>
<dbReference type="Gene3D" id="2.170.270.10">
    <property type="entry name" value="SET domain"/>
    <property type="match status" value="1"/>
</dbReference>
<dbReference type="PANTHER" id="PTHR46541:SF1">
    <property type="entry name" value="ZINC FINGER PROTEIN AEBP2"/>
    <property type="match status" value="1"/>
</dbReference>
<feature type="compositionally biased region" description="Basic and acidic residues" evidence="1">
    <location>
        <begin position="270"/>
        <end position="285"/>
    </location>
</feature>
<evidence type="ECO:0000313" key="3">
    <source>
        <dbReference type="Proteomes" id="UP000005239"/>
    </source>
</evidence>
<keyword evidence="3" id="KW-1185">Reference proteome</keyword>
<feature type="compositionally biased region" description="Low complexity" evidence="1">
    <location>
        <begin position="139"/>
        <end position="154"/>
    </location>
</feature>
<organism evidence="2 3">
    <name type="scientific">Pristionchus pacificus</name>
    <name type="common">Parasitic nematode worm</name>
    <dbReference type="NCBI Taxonomy" id="54126"/>
    <lineage>
        <taxon>Eukaryota</taxon>
        <taxon>Metazoa</taxon>
        <taxon>Ecdysozoa</taxon>
        <taxon>Nematoda</taxon>
        <taxon>Chromadorea</taxon>
        <taxon>Rhabditida</taxon>
        <taxon>Rhabditina</taxon>
        <taxon>Diplogasteromorpha</taxon>
        <taxon>Diplogasteroidea</taxon>
        <taxon>Neodiplogasteridae</taxon>
        <taxon>Pristionchus</taxon>
    </lineage>
</organism>
<evidence type="ECO:0000313" key="2">
    <source>
        <dbReference type="EnsemblMetazoa" id="PPA39990.1"/>
    </source>
</evidence>
<feature type="region of interest" description="Disordered" evidence="1">
    <location>
        <begin position="214"/>
        <end position="469"/>
    </location>
</feature>
<feature type="compositionally biased region" description="Basic residues" evidence="1">
    <location>
        <begin position="252"/>
        <end position="269"/>
    </location>
</feature>
<feature type="region of interest" description="Disordered" evidence="1">
    <location>
        <begin position="26"/>
        <end position="181"/>
    </location>
</feature>
<dbReference type="InterPro" id="IPR052130">
    <property type="entry name" value="AEBP2/jing_C2H2-ZnF"/>
</dbReference>
<dbReference type="EnsemblMetazoa" id="PPA39990.1">
    <property type="protein sequence ID" value="PPA39990.1"/>
    <property type="gene ID" value="WBGene00278359"/>
</dbReference>
<reference evidence="2" key="2">
    <citation type="submission" date="2022-06" db="UniProtKB">
        <authorList>
            <consortium name="EnsemblMetazoa"/>
        </authorList>
    </citation>
    <scope>IDENTIFICATION</scope>
    <source>
        <strain evidence="2">PS312</strain>
    </source>
</reference>
<dbReference type="Proteomes" id="UP000005239">
    <property type="component" value="Unassembled WGS sequence"/>
</dbReference>
<name>A0A2A6BIX8_PRIPA</name>
<proteinExistence type="predicted"/>
<dbReference type="GO" id="GO:0005634">
    <property type="term" value="C:nucleus"/>
    <property type="evidence" value="ECO:0007669"/>
    <property type="project" value="UniProtKB-SubCell"/>
</dbReference>
<feature type="compositionally biased region" description="Low complexity" evidence="1">
    <location>
        <begin position="41"/>
        <end position="55"/>
    </location>
</feature>
<feature type="compositionally biased region" description="Basic and acidic residues" evidence="1">
    <location>
        <begin position="345"/>
        <end position="362"/>
    </location>
</feature>
<dbReference type="InterPro" id="IPR046341">
    <property type="entry name" value="SET_dom_sf"/>
</dbReference>
<feature type="compositionally biased region" description="Polar residues" evidence="1">
    <location>
        <begin position="494"/>
        <end position="505"/>
    </location>
</feature>
<feature type="region of interest" description="Disordered" evidence="1">
    <location>
        <begin position="493"/>
        <end position="517"/>
    </location>
</feature>
<reference evidence="3" key="1">
    <citation type="journal article" date="2008" name="Nat. Genet.">
        <title>The Pristionchus pacificus genome provides a unique perspective on nematode lifestyle and parasitism.</title>
        <authorList>
            <person name="Dieterich C."/>
            <person name="Clifton S.W."/>
            <person name="Schuster L.N."/>
            <person name="Chinwalla A."/>
            <person name="Delehaunty K."/>
            <person name="Dinkelacker I."/>
            <person name="Fulton L."/>
            <person name="Fulton R."/>
            <person name="Godfrey J."/>
            <person name="Minx P."/>
            <person name="Mitreva M."/>
            <person name="Roeseler W."/>
            <person name="Tian H."/>
            <person name="Witte H."/>
            <person name="Yang S.P."/>
            <person name="Wilson R.K."/>
            <person name="Sommer R.J."/>
        </authorList>
    </citation>
    <scope>NUCLEOTIDE SEQUENCE [LARGE SCALE GENOMIC DNA]</scope>
    <source>
        <strain evidence="3">PS312</strain>
    </source>
</reference>